<dbReference type="Gene3D" id="3.40.50.720">
    <property type="entry name" value="NAD(P)-binding Rossmann-like Domain"/>
    <property type="match status" value="1"/>
</dbReference>
<accession>A0ABW6VR45</accession>
<dbReference type="Pfam" id="PF13602">
    <property type="entry name" value="ADH_zinc_N_2"/>
    <property type="match status" value="1"/>
</dbReference>
<dbReference type="Proteomes" id="UP001602287">
    <property type="component" value="Unassembled WGS sequence"/>
</dbReference>
<dbReference type="Gene3D" id="3.90.180.10">
    <property type="entry name" value="Medium-chain alcohol dehydrogenases, catalytic domain"/>
    <property type="match status" value="1"/>
</dbReference>
<comment type="caution">
    <text evidence="1">The sequence shown here is derived from an EMBL/GenBank/DDBJ whole genome shotgun (WGS) entry which is preliminary data.</text>
</comment>
<reference evidence="1 2" key="1">
    <citation type="submission" date="2024-10" db="EMBL/GenBank/DDBJ databases">
        <title>The Natural Products Discovery Center: Release of the First 8490 Sequenced Strains for Exploring Actinobacteria Biosynthetic Diversity.</title>
        <authorList>
            <person name="Kalkreuter E."/>
            <person name="Kautsar S.A."/>
            <person name="Yang D."/>
            <person name="Bader C.D."/>
            <person name="Teijaro C.N."/>
            <person name="Fluegel L."/>
            <person name="Davis C.M."/>
            <person name="Simpson J.R."/>
            <person name="Lauterbach L."/>
            <person name="Steele A.D."/>
            <person name="Gui C."/>
            <person name="Meng S."/>
            <person name="Li G."/>
            <person name="Viehrig K."/>
            <person name="Ye F."/>
            <person name="Su P."/>
            <person name="Kiefer A.F."/>
            <person name="Nichols A."/>
            <person name="Cepeda A.J."/>
            <person name="Yan W."/>
            <person name="Fan B."/>
            <person name="Jiang Y."/>
            <person name="Adhikari A."/>
            <person name="Zheng C.-J."/>
            <person name="Schuster L."/>
            <person name="Cowan T.M."/>
            <person name="Smanski M.J."/>
            <person name="Chevrette M.G."/>
            <person name="De Carvalho L.P.S."/>
            <person name="Shen B."/>
        </authorList>
    </citation>
    <scope>NUCLEOTIDE SEQUENCE [LARGE SCALE GENOMIC DNA]</scope>
    <source>
        <strain evidence="1 2">NPDC000140</strain>
    </source>
</reference>
<gene>
    <name evidence="1" type="ORF">ACFY3B_10860</name>
</gene>
<dbReference type="RefSeq" id="WP_081883901.1">
    <property type="nucleotide sequence ID" value="NZ_JBEZDH010000002.1"/>
</dbReference>
<organism evidence="1 2">
    <name type="scientific">Micromonospora parva</name>
    <dbReference type="NCBI Taxonomy" id="1464048"/>
    <lineage>
        <taxon>Bacteria</taxon>
        <taxon>Bacillati</taxon>
        <taxon>Actinomycetota</taxon>
        <taxon>Actinomycetes</taxon>
        <taxon>Micromonosporales</taxon>
        <taxon>Micromonosporaceae</taxon>
        <taxon>Micromonospora</taxon>
    </lineage>
</organism>
<proteinExistence type="predicted"/>
<dbReference type="EMBL" id="JBIAZM010000003">
    <property type="protein sequence ID" value="MFF5200093.1"/>
    <property type="molecule type" value="Genomic_DNA"/>
</dbReference>
<sequence length="44" mass="4574">MADLCVAGDLGIHIDRAFTLDETPEALAYVGEGRALGKVVVSVT</sequence>
<protein>
    <submittedName>
        <fullName evidence="1">Zinc-binding dehydrogenase</fullName>
    </submittedName>
</protein>
<evidence type="ECO:0000313" key="1">
    <source>
        <dbReference type="EMBL" id="MFF5200093.1"/>
    </source>
</evidence>
<name>A0ABW6VR45_9ACTN</name>
<keyword evidence="2" id="KW-1185">Reference proteome</keyword>
<evidence type="ECO:0000313" key="2">
    <source>
        <dbReference type="Proteomes" id="UP001602287"/>
    </source>
</evidence>